<evidence type="ECO:0000313" key="2">
    <source>
        <dbReference type="Proteomes" id="UP000275385"/>
    </source>
</evidence>
<dbReference type="Proteomes" id="UP000275385">
    <property type="component" value="Unassembled WGS sequence"/>
</dbReference>
<reference evidence="1 2" key="1">
    <citation type="submission" date="2018-08" db="EMBL/GenBank/DDBJ databases">
        <title>Draft genome of the lignicolous fungus Coniochaeta pulveracea.</title>
        <authorList>
            <person name="Borstlap C.J."/>
            <person name="De Witt R.N."/>
            <person name="Botha A."/>
            <person name="Volschenk H."/>
        </authorList>
    </citation>
    <scope>NUCLEOTIDE SEQUENCE [LARGE SCALE GENOMIC DNA]</scope>
    <source>
        <strain evidence="1 2">CAB683</strain>
    </source>
</reference>
<protein>
    <submittedName>
        <fullName evidence="1">Uncharacterized protein</fullName>
    </submittedName>
</protein>
<sequence>MSRHGLNIPLITSPSGLLESQTRIADNLIGQLALMNHTNERAGDDEEGKQNRSDFWHWVPLVRQSRQFVEPYAHPQAVNPAIPEQRRAGRAVFIKPTLNRDITLAQFIYVDSKGQFVGTQDIRWTDGKTEEKVRAEAMEAWDRLECTRVGYYNRSLAACWARQRFLRSLLRAAGLDDDVLDMFPPEDFGLMQEMYTAKDALKKTYTSIQTSYNLMADTPIFGLESMYTV</sequence>
<organism evidence="1 2">
    <name type="scientific">Coniochaeta pulveracea</name>
    <dbReference type="NCBI Taxonomy" id="177199"/>
    <lineage>
        <taxon>Eukaryota</taxon>
        <taxon>Fungi</taxon>
        <taxon>Dikarya</taxon>
        <taxon>Ascomycota</taxon>
        <taxon>Pezizomycotina</taxon>
        <taxon>Sordariomycetes</taxon>
        <taxon>Sordariomycetidae</taxon>
        <taxon>Coniochaetales</taxon>
        <taxon>Coniochaetaceae</taxon>
        <taxon>Coniochaeta</taxon>
    </lineage>
</organism>
<dbReference type="EMBL" id="QVQW01000009">
    <property type="protein sequence ID" value="RKU47305.1"/>
    <property type="molecule type" value="Genomic_DNA"/>
</dbReference>
<name>A0A420YHI3_9PEZI</name>
<evidence type="ECO:0000313" key="1">
    <source>
        <dbReference type="EMBL" id="RKU47305.1"/>
    </source>
</evidence>
<keyword evidence="2" id="KW-1185">Reference proteome</keyword>
<gene>
    <name evidence="1" type="ORF">DL546_000896</name>
</gene>
<dbReference type="AlphaFoldDB" id="A0A420YHI3"/>
<proteinExistence type="predicted"/>
<comment type="caution">
    <text evidence="1">The sequence shown here is derived from an EMBL/GenBank/DDBJ whole genome shotgun (WGS) entry which is preliminary data.</text>
</comment>
<accession>A0A420YHI3</accession>